<sequence>MGWNVSATHWELSLTMVRNTRRKLTELYNDLVPKSFKPCLKKPSPIRIWENLAKDALAKGLKRGILSNHAMQLLLKRLLEKVISVVWLNTDLVLTLLILDFSRDVEKYVKEICDR</sequence>
<proteinExistence type="predicted"/>
<name>A0A481ZG45_9VIRU</name>
<protein>
    <submittedName>
        <fullName evidence="1">Uncharacterized protein</fullName>
    </submittedName>
</protein>
<dbReference type="EMBL" id="MK500610">
    <property type="protein sequence ID" value="QBK94032.1"/>
    <property type="molecule type" value="Genomic_DNA"/>
</dbReference>
<accession>A0A481ZG45</accession>
<reference evidence="1" key="1">
    <citation type="journal article" date="2019" name="MBio">
        <title>Virus Genomes from Deep Sea Sediments Expand the Ocean Megavirome and Support Independent Origins of Viral Gigantism.</title>
        <authorList>
            <person name="Backstrom D."/>
            <person name="Yutin N."/>
            <person name="Jorgensen S.L."/>
            <person name="Dharamshi J."/>
            <person name="Homa F."/>
            <person name="Zaremba-Niedwiedzka K."/>
            <person name="Spang A."/>
            <person name="Wolf Y.I."/>
            <person name="Koonin E.V."/>
            <person name="Ettema T.J."/>
        </authorList>
    </citation>
    <scope>NUCLEOTIDE SEQUENCE</scope>
</reference>
<gene>
    <name evidence="1" type="ORF">LCPAC406_03460</name>
</gene>
<evidence type="ECO:0000313" key="1">
    <source>
        <dbReference type="EMBL" id="QBK94032.1"/>
    </source>
</evidence>
<organism evidence="1">
    <name type="scientific">Pithovirus LCPAC406</name>
    <dbReference type="NCBI Taxonomy" id="2506599"/>
    <lineage>
        <taxon>Viruses</taxon>
        <taxon>Pithoviruses</taxon>
    </lineage>
</organism>